<comment type="cofactor">
    <cofactor evidence="3">
        <name>pyridoxal 5'-phosphate</name>
        <dbReference type="ChEBI" id="CHEBI:597326"/>
    </cofactor>
</comment>
<dbReference type="Pfam" id="PF00291">
    <property type="entry name" value="PALP"/>
    <property type="match status" value="1"/>
</dbReference>
<protein>
    <recommendedName>
        <fullName evidence="7">threonine ammonia-lyase</fullName>
        <ecNumber evidence="7">4.3.1.19</ecNumber>
    </recommendedName>
    <alternativeName>
        <fullName evidence="12">Threonine deaminase</fullName>
    </alternativeName>
</protein>
<dbReference type="GO" id="GO:0004794">
    <property type="term" value="F:threonine deaminase activity"/>
    <property type="evidence" value="ECO:0007669"/>
    <property type="project" value="UniProtKB-EC"/>
</dbReference>
<evidence type="ECO:0000313" key="15">
    <source>
        <dbReference type="Proteomes" id="UP000239290"/>
    </source>
</evidence>
<dbReference type="Gene3D" id="3.40.50.1100">
    <property type="match status" value="2"/>
</dbReference>
<dbReference type="GO" id="GO:0030170">
    <property type="term" value="F:pyridoxal phosphate binding"/>
    <property type="evidence" value="ECO:0007669"/>
    <property type="project" value="InterPro"/>
</dbReference>
<keyword evidence="9" id="KW-0663">Pyridoxal phosphate</keyword>
<dbReference type="EMBL" id="PUIO01000028">
    <property type="protein sequence ID" value="PQP22758.1"/>
    <property type="molecule type" value="Genomic_DNA"/>
</dbReference>
<evidence type="ECO:0000256" key="10">
    <source>
        <dbReference type="ARBA" id="ARBA00023239"/>
    </source>
</evidence>
<dbReference type="Proteomes" id="UP000239290">
    <property type="component" value="Unassembled WGS sequence"/>
</dbReference>
<dbReference type="GO" id="GO:0003941">
    <property type="term" value="F:L-serine ammonia-lyase activity"/>
    <property type="evidence" value="ECO:0007669"/>
    <property type="project" value="TreeGrafter"/>
</dbReference>
<evidence type="ECO:0000256" key="8">
    <source>
        <dbReference type="ARBA" id="ARBA00022842"/>
    </source>
</evidence>
<organism evidence="14 15">
    <name type="scientific">Rhodococcus opacus</name>
    <name type="common">Nocardia opaca</name>
    <dbReference type="NCBI Taxonomy" id="37919"/>
    <lineage>
        <taxon>Bacteria</taxon>
        <taxon>Bacillati</taxon>
        <taxon>Actinomycetota</taxon>
        <taxon>Actinomycetes</taxon>
        <taxon>Mycobacteriales</taxon>
        <taxon>Nocardiaceae</taxon>
        <taxon>Rhodococcus</taxon>
    </lineage>
</organism>
<evidence type="ECO:0000256" key="6">
    <source>
        <dbReference type="ARBA" id="ARBA00010869"/>
    </source>
</evidence>
<comment type="caution">
    <text evidence="14">The sequence shown here is derived from an EMBL/GenBank/DDBJ whole genome shotgun (WGS) entry which is preliminary data.</text>
</comment>
<evidence type="ECO:0000256" key="2">
    <source>
        <dbReference type="ARBA" id="ARBA00001913"/>
    </source>
</evidence>
<dbReference type="GO" id="GO:0000287">
    <property type="term" value="F:magnesium ion binding"/>
    <property type="evidence" value="ECO:0007669"/>
    <property type="project" value="TreeGrafter"/>
</dbReference>
<sequence length="331" mass="35148">MTKTTPSLISPDDIAAAASRISGIAHRTVTVTSRTLDKLTGATVLLKAENFQRGGAFKFRGAYNKLSMLTSEELSSGVCAWSSGNHAQAVALSAAMLGTRATILMPEDAPAAKRAATEGYGAEVLTYDRYNEDRETIARELAEVRGLVPIPAYDDPFVMAGQGTAALELIEDAGPLDALVVPMSGGGLMAGCGTAARGRLPHIELFGAEPTAGDDTLRSLRAGRRVRIPVPRTIADGQQVEIPGALTFEVNRRQLNDVLLVDDNELISAMTFLFERLKLVVEPSGASALAAVLRNTDLFKGKRVGVILSGGNISLERFTSLLYPHSARKGK</sequence>
<dbReference type="FunFam" id="3.40.50.1100:FF:000005">
    <property type="entry name" value="Threonine dehydratase catabolic"/>
    <property type="match status" value="1"/>
</dbReference>
<comment type="similarity">
    <text evidence="6">Belongs to the serine/threonine dehydratase family.</text>
</comment>
<dbReference type="PANTHER" id="PTHR43050:SF1">
    <property type="entry name" value="SERINE RACEMASE"/>
    <property type="match status" value="1"/>
</dbReference>
<keyword evidence="8" id="KW-0460">Magnesium</keyword>
<comment type="cofactor">
    <cofactor evidence="2">
        <name>Ca(2+)</name>
        <dbReference type="ChEBI" id="CHEBI:29108"/>
    </cofactor>
</comment>
<comment type="cofactor">
    <cofactor evidence="4">
        <name>Mn(2+)</name>
        <dbReference type="ChEBI" id="CHEBI:29035"/>
    </cofactor>
</comment>
<dbReference type="SUPFAM" id="SSF53686">
    <property type="entry name" value="Tryptophan synthase beta subunit-like PLP-dependent enzymes"/>
    <property type="match status" value="1"/>
</dbReference>
<dbReference type="GO" id="GO:0030378">
    <property type="term" value="F:serine racemase activity"/>
    <property type="evidence" value="ECO:0007669"/>
    <property type="project" value="TreeGrafter"/>
</dbReference>
<keyword evidence="10" id="KW-0456">Lyase</keyword>
<dbReference type="InterPro" id="IPR000634">
    <property type="entry name" value="Ser/Thr_deHydtase_PyrdxlP-BS"/>
</dbReference>
<name>A0A2S8J6V7_RHOOP</name>
<evidence type="ECO:0000256" key="4">
    <source>
        <dbReference type="ARBA" id="ARBA00001936"/>
    </source>
</evidence>
<dbReference type="RefSeq" id="WP_105417583.1">
    <property type="nucleotide sequence ID" value="NZ_PUIO01000028.1"/>
</dbReference>
<accession>A0A2S8J6V7</accession>
<evidence type="ECO:0000256" key="5">
    <source>
        <dbReference type="ARBA" id="ARBA00001946"/>
    </source>
</evidence>
<evidence type="ECO:0000256" key="1">
    <source>
        <dbReference type="ARBA" id="ARBA00001274"/>
    </source>
</evidence>
<evidence type="ECO:0000256" key="7">
    <source>
        <dbReference type="ARBA" id="ARBA00012096"/>
    </source>
</evidence>
<dbReference type="PROSITE" id="PS00165">
    <property type="entry name" value="DEHYDRATASE_SER_THR"/>
    <property type="match status" value="1"/>
</dbReference>
<reference evidence="15" key="1">
    <citation type="submission" date="2018-02" db="EMBL/GenBank/DDBJ databases">
        <title>Draft genome sequencing of Rhodococcus opacus KU647198.</title>
        <authorList>
            <person name="Zheng B.-X."/>
        </authorList>
    </citation>
    <scope>NUCLEOTIDE SEQUENCE [LARGE SCALE GENOMIC DNA]</scope>
    <source>
        <strain evidence="15">04-OD7</strain>
    </source>
</reference>
<dbReference type="InterPro" id="IPR001926">
    <property type="entry name" value="TrpB-like_PALP"/>
</dbReference>
<comment type="catalytic activity">
    <reaction evidence="1">
        <text>L-threonine = 2-oxobutanoate + NH4(+)</text>
        <dbReference type="Rhea" id="RHEA:22108"/>
        <dbReference type="ChEBI" id="CHEBI:16763"/>
        <dbReference type="ChEBI" id="CHEBI:28938"/>
        <dbReference type="ChEBI" id="CHEBI:57926"/>
        <dbReference type="EC" id="4.3.1.19"/>
    </reaction>
</comment>
<gene>
    <name evidence="14" type="ORF">C5613_22055</name>
</gene>
<dbReference type="EC" id="4.3.1.19" evidence="7"/>
<dbReference type="GO" id="GO:0070179">
    <property type="term" value="P:D-serine biosynthetic process"/>
    <property type="evidence" value="ECO:0007669"/>
    <property type="project" value="TreeGrafter"/>
</dbReference>
<comment type="cofactor">
    <cofactor evidence="5">
        <name>Mg(2+)</name>
        <dbReference type="ChEBI" id="CHEBI:18420"/>
    </cofactor>
</comment>
<proteinExistence type="inferred from homology"/>
<evidence type="ECO:0000256" key="12">
    <source>
        <dbReference type="ARBA" id="ARBA00031427"/>
    </source>
</evidence>
<evidence type="ECO:0000259" key="13">
    <source>
        <dbReference type="Pfam" id="PF00291"/>
    </source>
</evidence>
<feature type="domain" description="Tryptophan synthase beta chain-like PALP" evidence="13">
    <location>
        <begin position="25"/>
        <end position="310"/>
    </location>
</feature>
<evidence type="ECO:0000256" key="9">
    <source>
        <dbReference type="ARBA" id="ARBA00022898"/>
    </source>
</evidence>
<dbReference type="GO" id="GO:0018114">
    <property type="term" value="F:threonine racemase activity"/>
    <property type="evidence" value="ECO:0007669"/>
    <property type="project" value="TreeGrafter"/>
</dbReference>
<dbReference type="PANTHER" id="PTHR43050">
    <property type="entry name" value="SERINE / THREONINE RACEMASE FAMILY MEMBER"/>
    <property type="match status" value="1"/>
</dbReference>
<dbReference type="AlphaFoldDB" id="A0A2S8J6V7"/>
<evidence type="ECO:0000256" key="11">
    <source>
        <dbReference type="ARBA" id="ARBA00025527"/>
    </source>
</evidence>
<dbReference type="GO" id="GO:0005524">
    <property type="term" value="F:ATP binding"/>
    <property type="evidence" value="ECO:0007669"/>
    <property type="project" value="TreeGrafter"/>
</dbReference>
<evidence type="ECO:0000256" key="3">
    <source>
        <dbReference type="ARBA" id="ARBA00001933"/>
    </source>
</evidence>
<dbReference type="InterPro" id="IPR036052">
    <property type="entry name" value="TrpB-like_PALP_sf"/>
</dbReference>
<dbReference type="CDD" id="cd01562">
    <property type="entry name" value="Thr-dehyd"/>
    <property type="match status" value="1"/>
</dbReference>
<comment type="function">
    <text evidence="11">Catalyzes the anaerobic formation of alpha-ketobutyrate and ammonia from threonine in a two-step reaction. The first step involved a dehydration of threonine and a production of enamine intermediates (aminocrotonate), which tautomerizes to its imine form (iminobutyrate). Both intermediates are unstable and short-lived. The second step is the nonenzymatic hydrolysis of the enamine/imine intermediates to form 2-ketobutyrate and free ammonia. In the low water environment of the cell, the second step is accelerated by RidA.</text>
</comment>
<evidence type="ECO:0000313" key="14">
    <source>
        <dbReference type="EMBL" id="PQP22758.1"/>
    </source>
</evidence>